<dbReference type="Proteomes" id="UP000176786">
    <property type="component" value="Unassembled WGS sequence"/>
</dbReference>
<feature type="domain" description="Dihydroorotate dehydrogenase catalytic" evidence="15">
    <location>
        <begin position="29"/>
        <end position="324"/>
    </location>
</feature>
<dbReference type="Pfam" id="PF01180">
    <property type="entry name" value="DHO_dh"/>
    <property type="match status" value="1"/>
</dbReference>
<sequence length="341" mass="37503">MTETGVMLGKFRLGQSLTKAMFRFSHPALEQTVAGIKFNNPIGLAAGFDKNGLLTQILPAVGFGFEEIGSATGEPCSGNLGKRLWRLKDSQSLLVYYGLKNDGCEVIANRLENLAYDFPIGISLAKTNNRETVDESKGIADYLKAYLTFSKQNIGDYFTLNISCPNTFGGEPFTEPNRLDRLLAAIRENDLHTRKPIFLKLPAELHFNLVDEIIELAVKYRLAGFICTNLAKNRANPKIKDQNFPAVGGMSGKVVQELSDNLISYIYKKCGQEFVIIGCGGIFTADDAYKKIKKGATLLQMITGMVFEGPQVVSEINWGLVKLLQKDGYTHISKAIGTGIL</sequence>
<evidence type="ECO:0000256" key="13">
    <source>
        <dbReference type="ARBA" id="ARBA00048639"/>
    </source>
</evidence>
<dbReference type="SUPFAM" id="SSF51395">
    <property type="entry name" value="FMN-linked oxidoreductases"/>
    <property type="match status" value="1"/>
</dbReference>
<dbReference type="InterPro" id="IPR005719">
    <property type="entry name" value="Dihydroorotate_DH_2"/>
</dbReference>
<dbReference type="EC" id="1.3.5.2" evidence="6 14"/>
<keyword evidence="11" id="KW-0560">Oxidoreductase</keyword>
<dbReference type="InterPro" id="IPR050074">
    <property type="entry name" value="DHO_dehydrogenase"/>
</dbReference>
<organism evidence="16 17">
    <name type="scientific">Candidatus Doudnabacteria bacterium RIFCSPHIGHO2_02_FULL_46_11</name>
    <dbReference type="NCBI Taxonomy" id="1817832"/>
    <lineage>
        <taxon>Bacteria</taxon>
        <taxon>Candidatus Doudnaibacteriota</taxon>
    </lineage>
</organism>
<comment type="function">
    <text evidence="2">Catalyzes the conversion of dihydroorotate to orotate with quinone as electron acceptor.</text>
</comment>
<evidence type="ECO:0000256" key="12">
    <source>
        <dbReference type="ARBA" id="ARBA00023136"/>
    </source>
</evidence>
<dbReference type="GO" id="GO:0044205">
    <property type="term" value="P:'de novo' UMP biosynthetic process"/>
    <property type="evidence" value="ECO:0007669"/>
    <property type="project" value="UniProtKB-UniPathway"/>
</dbReference>
<comment type="cofactor">
    <cofactor evidence="1">
        <name>FMN</name>
        <dbReference type="ChEBI" id="CHEBI:58210"/>
    </cofactor>
</comment>
<gene>
    <name evidence="16" type="ORF">A3J48_00100</name>
</gene>
<evidence type="ECO:0000256" key="4">
    <source>
        <dbReference type="ARBA" id="ARBA00005161"/>
    </source>
</evidence>
<evidence type="ECO:0000256" key="1">
    <source>
        <dbReference type="ARBA" id="ARBA00001917"/>
    </source>
</evidence>
<evidence type="ECO:0000259" key="15">
    <source>
        <dbReference type="Pfam" id="PF01180"/>
    </source>
</evidence>
<name>A0A1F5P9F0_9BACT</name>
<dbReference type="Gene3D" id="3.20.20.70">
    <property type="entry name" value="Aldolase class I"/>
    <property type="match status" value="1"/>
</dbReference>
<dbReference type="GO" id="GO:0006207">
    <property type="term" value="P:'de novo' pyrimidine nucleobase biosynthetic process"/>
    <property type="evidence" value="ECO:0007669"/>
    <property type="project" value="UniProtKB-UniRule"/>
</dbReference>
<evidence type="ECO:0000256" key="6">
    <source>
        <dbReference type="ARBA" id="ARBA00012791"/>
    </source>
</evidence>
<dbReference type="CDD" id="cd04738">
    <property type="entry name" value="DHOD_2_like"/>
    <property type="match status" value="1"/>
</dbReference>
<comment type="pathway">
    <text evidence="4">Pyrimidine metabolism; UMP biosynthesis via de novo pathway; orotate from (S)-dihydroorotate (quinone route): step 1/1.</text>
</comment>
<dbReference type="PROSITE" id="PS00912">
    <property type="entry name" value="DHODEHASE_2"/>
    <property type="match status" value="1"/>
</dbReference>
<keyword evidence="9" id="KW-0288">FMN</keyword>
<evidence type="ECO:0000256" key="9">
    <source>
        <dbReference type="ARBA" id="ARBA00022643"/>
    </source>
</evidence>
<dbReference type="PANTHER" id="PTHR48109">
    <property type="entry name" value="DIHYDROOROTATE DEHYDROGENASE (QUINONE), MITOCHONDRIAL-RELATED"/>
    <property type="match status" value="1"/>
</dbReference>
<comment type="similarity">
    <text evidence="5">Belongs to the dihydroorotate dehydrogenase family. Type 2 subfamily.</text>
</comment>
<dbReference type="EMBL" id="MFES01000002">
    <property type="protein sequence ID" value="OGE86523.1"/>
    <property type="molecule type" value="Genomic_DNA"/>
</dbReference>
<evidence type="ECO:0000313" key="17">
    <source>
        <dbReference type="Proteomes" id="UP000176786"/>
    </source>
</evidence>
<evidence type="ECO:0000256" key="14">
    <source>
        <dbReference type="NCBIfam" id="TIGR01036"/>
    </source>
</evidence>
<dbReference type="InterPro" id="IPR005720">
    <property type="entry name" value="Dihydroorotate_DH_cat"/>
</dbReference>
<comment type="catalytic activity">
    <reaction evidence="13">
        <text>(S)-dihydroorotate + a quinone = orotate + a quinol</text>
        <dbReference type="Rhea" id="RHEA:30187"/>
        <dbReference type="ChEBI" id="CHEBI:24646"/>
        <dbReference type="ChEBI" id="CHEBI:30839"/>
        <dbReference type="ChEBI" id="CHEBI:30864"/>
        <dbReference type="ChEBI" id="CHEBI:132124"/>
        <dbReference type="EC" id="1.3.5.2"/>
    </reaction>
</comment>
<dbReference type="NCBIfam" id="NF003652">
    <property type="entry name" value="PRK05286.2-5"/>
    <property type="match status" value="1"/>
</dbReference>
<dbReference type="PIRSF" id="PIRSF000164">
    <property type="entry name" value="DHO_oxidase"/>
    <property type="match status" value="1"/>
</dbReference>
<evidence type="ECO:0000256" key="5">
    <source>
        <dbReference type="ARBA" id="ARBA00005359"/>
    </source>
</evidence>
<keyword evidence="12" id="KW-0472">Membrane</keyword>
<evidence type="ECO:0000256" key="7">
    <source>
        <dbReference type="ARBA" id="ARBA00018366"/>
    </source>
</evidence>
<dbReference type="AlphaFoldDB" id="A0A1F5P9F0"/>
<comment type="caution">
    <text evidence="16">The sequence shown here is derived from an EMBL/GenBank/DDBJ whole genome shotgun (WGS) entry which is preliminary data.</text>
</comment>
<dbReference type="InterPro" id="IPR012135">
    <property type="entry name" value="Dihydroorotate_DH_1_2"/>
</dbReference>
<dbReference type="GO" id="GO:0005737">
    <property type="term" value="C:cytoplasm"/>
    <property type="evidence" value="ECO:0007669"/>
    <property type="project" value="InterPro"/>
</dbReference>
<dbReference type="InterPro" id="IPR001295">
    <property type="entry name" value="Dihydroorotate_DH_CS"/>
</dbReference>
<dbReference type="STRING" id="1817832.A3J48_00100"/>
<accession>A0A1F5P9F0</accession>
<keyword evidence="10" id="KW-0665">Pyrimidine biosynthesis</keyword>
<comment type="subcellular location">
    <subcellularLocation>
        <location evidence="3">Membrane</location>
    </subcellularLocation>
</comment>
<evidence type="ECO:0000256" key="11">
    <source>
        <dbReference type="ARBA" id="ARBA00023002"/>
    </source>
</evidence>
<evidence type="ECO:0000256" key="8">
    <source>
        <dbReference type="ARBA" id="ARBA00022630"/>
    </source>
</evidence>
<dbReference type="InterPro" id="IPR013785">
    <property type="entry name" value="Aldolase_TIM"/>
</dbReference>
<dbReference type="GO" id="GO:0005886">
    <property type="term" value="C:plasma membrane"/>
    <property type="evidence" value="ECO:0007669"/>
    <property type="project" value="TreeGrafter"/>
</dbReference>
<dbReference type="PANTHER" id="PTHR48109:SF4">
    <property type="entry name" value="DIHYDROOROTATE DEHYDROGENASE (QUINONE), MITOCHONDRIAL"/>
    <property type="match status" value="1"/>
</dbReference>
<evidence type="ECO:0000313" key="16">
    <source>
        <dbReference type="EMBL" id="OGE86523.1"/>
    </source>
</evidence>
<evidence type="ECO:0000256" key="3">
    <source>
        <dbReference type="ARBA" id="ARBA00004370"/>
    </source>
</evidence>
<dbReference type="UniPathway" id="UPA00070">
    <property type="reaction ID" value="UER00946"/>
</dbReference>
<keyword evidence="8" id="KW-0285">Flavoprotein</keyword>
<protein>
    <recommendedName>
        <fullName evidence="7 14">Dihydroorotate dehydrogenase (quinone)</fullName>
        <ecNumber evidence="6 14">1.3.5.2</ecNumber>
    </recommendedName>
</protein>
<evidence type="ECO:0000256" key="2">
    <source>
        <dbReference type="ARBA" id="ARBA00003125"/>
    </source>
</evidence>
<reference evidence="16 17" key="1">
    <citation type="journal article" date="2016" name="Nat. Commun.">
        <title>Thousands of microbial genomes shed light on interconnected biogeochemical processes in an aquifer system.</title>
        <authorList>
            <person name="Anantharaman K."/>
            <person name="Brown C.T."/>
            <person name="Hug L.A."/>
            <person name="Sharon I."/>
            <person name="Castelle C.J."/>
            <person name="Probst A.J."/>
            <person name="Thomas B.C."/>
            <person name="Singh A."/>
            <person name="Wilkins M.J."/>
            <person name="Karaoz U."/>
            <person name="Brodie E.L."/>
            <person name="Williams K.H."/>
            <person name="Hubbard S.S."/>
            <person name="Banfield J.F."/>
        </authorList>
    </citation>
    <scope>NUCLEOTIDE SEQUENCE [LARGE SCALE GENOMIC DNA]</scope>
</reference>
<dbReference type="NCBIfam" id="TIGR01036">
    <property type="entry name" value="pyrD_sub2"/>
    <property type="match status" value="1"/>
</dbReference>
<dbReference type="GO" id="GO:0106430">
    <property type="term" value="F:dihydroorotate dehydrogenase (quinone) activity"/>
    <property type="evidence" value="ECO:0007669"/>
    <property type="project" value="UniProtKB-EC"/>
</dbReference>
<proteinExistence type="inferred from homology"/>
<evidence type="ECO:0000256" key="10">
    <source>
        <dbReference type="ARBA" id="ARBA00022975"/>
    </source>
</evidence>